<dbReference type="KEGG" id="vhr:AL538_26325"/>
<accession>K5TDQ6</accession>
<evidence type="ECO:0000313" key="2">
    <source>
        <dbReference type="EMBL" id="RIW11613.1"/>
    </source>
</evidence>
<reference evidence="2 4" key="3">
    <citation type="submission" date="2018-08" db="EMBL/GenBank/DDBJ databases">
        <title>Vibrio harveyi strains pathogenic to white snook Centropomus viridis Lockington (1877) and potential probiotic bacteria.</title>
        <authorList>
            <person name="Soto-Rodriguez S."/>
            <person name="Gomez-Gil B."/>
            <person name="Lozano-Olvera R."/>
        </authorList>
    </citation>
    <scope>NUCLEOTIDE SEQUENCE [LARGE SCALE GENOMIC DNA]</scope>
    <source>
        <strain evidence="2 4">CAIM 1508</strain>
    </source>
</reference>
<evidence type="ECO:0000313" key="3">
    <source>
        <dbReference type="Proteomes" id="UP000067422"/>
    </source>
</evidence>
<dbReference type="Proteomes" id="UP000253437">
    <property type="component" value="Unassembled WGS sequence"/>
</dbReference>
<dbReference type="AlphaFoldDB" id="K5TDQ6"/>
<keyword evidence="3" id="KW-1185">Reference proteome</keyword>
<protein>
    <submittedName>
        <fullName evidence="2">Uncharacterized protein</fullName>
    </submittedName>
</protein>
<dbReference type="RefSeq" id="WP_005452442.1">
    <property type="nucleotide sequence ID" value="NZ_BBKY01000006.1"/>
</dbReference>
<evidence type="ECO:0000313" key="1">
    <source>
        <dbReference type="EMBL" id="AMG01176.1"/>
    </source>
</evidence>
<name>K5TDQ6_VIBHA</name>
<organism evidence="2 4">
    <name type="scientific">Vibrio harveyi</name>
    <name type="common">Beneckea harveyi</name>
    <dbReference type="NCBI Taxonomy" id="669"/>
    <lineage>
        <taxon>Bacteria</taxon>
        <taxon>Pseudomonadati</taxon>
        <taxon>Pseudomonadota</taxon>
        <taxon>Gammaproteobacteria</taxon>
        <taxon>Vibrionales</taxon>
        <taxon>Vibrionaceae</taxon>
        <taxon>Vibrio</taxon>
    </lineage>
</organism>
<accession>A0A1E3EAW0</accession>
<dbReference type="OrthoDB" id="5900575at2"/>
<sequence length="103" mass="12440">MEKYQFYKSISGEVNIRKMQRILDQLLDEIRNRSRDTRLDVTWLTRESQKRLMNYKELFLHRSDIEQQELVQSYEHLSLMERSVADLGIAVLTYIIDALDKEM</sequence>
<proteinExistence type="predicted"/>
<dbReference type="Proteomes" id="UP000067422">
    <property type="component" value="Chromosome 2"/>
</dbReference>
<dbReference type="EMBL" id="CP014039">
    <property type="protein sequence ID" value="AMG01176.1"/>
    <property type="molecule type" value="Genomic_DNA"/>
</dbReference>
<dbReference type="HOGENOM" id="CLU_2276308_0_0_6"/>
<dbReference type="EMBL" id="QOUW02000055">
    <property type="protein sequence ID" value="RIW11613.1"/>
    <property type="molecule type" value="Genomic_DNA"/>
</dbReference>
<gene>
    <name evidence="1" type="ORF">AL538_26325</name>
    <name evidence="2" type="ORF">DS957_014930</name>
</gene>
<reference evidence="3" key="1">
    <citation type="submission" date="2015-12" db="EMBL/GenBank/DDBJ databases">
        <title>FDA dAtabase for Regulatory Grade micrObial Sequences (FDA-ARGOS): Supporting development and validation of Infectious Disease Dx tests.</title>
        <authorList>
            <person name="Hoffmann M."/>
            <person name="Allard M."/>
            <person name="Evans P."/>
            <person name="Brown E."/>
            <person name="Tallon L.J."/>
            <person name="Sadzewicz L."/>
            <person name="Sengamalay N."/>
            <person name="Ott S."/>
            <person name="Godinez A."/>
            <person name="Nagaraj S."/>
            <person name="Vyas G."/>
            <person name="Aluvathingal J."/>
            <person name="Nadendla S."/>
            <person name="Geyer C."/>
            <person name="Sichtig H."/>
        </authorList>
    </citation>
    <scope>NUCLEOTIDE SEQUENCE [LARGE SCALE GENOMIC DNA]</scope>
    <source>
        <strain evidence="3">ATCC 43516</strain>
    </source>
</reference>
<reference evidence="1" key="2">
    <citation type="submission" date="2018-01" db="EMBL/GenBank/DDBJ databases">
        <title>FDA dAtabase for Regulatory Grade micrObial Sequences (FDA-ARGOS): Supporting development and validation of Infectious Disease Dx tests.</title>
        <authorList>
            <person name="Hoffmann M."/>
            <person name="Allard M."/>
            <person name="Evans P."/>
            <person name="Brown E."/>
            <person name="Tallon L."/>
            <person name="Sadzewicz L."/>
            <person name="Sengamalay N."/>
            <person name="Ott S."/>
            <person name="Godinez A."/>
            <person name="Nagaraj S."/>
            <person name="Vyas G."/>
            <person name="Aluvathingal J."/>
            <person name="Nadendla S."/>
            <person name="Geyer C."/>
            <person name="Sichtig H."/>
        </authorList>
    </citation>
    <scope>NUCLEOTIDE SEQUENCE</scope>
    <source>
        <strain evidence="1">FDAARGOS_107</strain>
    </source>
</reference>
<evidence type="ECO:0000313" key="4">
    <source>
        <dbReference type="Proteomes" id="UP000253437"/>
    </source>
</evidence>
<dbReference type="GeneID" id="83584892"/>